<protein>
    <recommendedName>
        <fullName evidence="2">precorrin-2 dehydrogenase</fullName>
        <ecNumber evidence="2">1.3.1.76</ecNumber>
    </recommendedName>
</protein>
<evidence type="ECO:0000313" key="8">
    <source>
        <dbReference type="Proteomes" id="UP000831151"/>
    </source>
</evidence>
<dbReference type="KEGG" id="fms:M1R53_01315"/>
<dbReference type="Pfam" id="PF13241">
    <property type="entry name" value="NAD_binding_7"/>
    <property type="match status" value="1"/>
</dbReference>
<dbReference type="GO" id="GO:0019354">
    <property type="term" value="P:siroheme biosynthetic process"/>
    <property type="evidence" value="ECO:0007669"/>
    <property type="project" value="InterPro"/>
</dbReference>
<keyword evidence="5" id="KW-0627">Porphyrin biosynthesis</keyword>
<dbReference type="GO" id="GO:0004325">
    <property type="term" value="F:ferrochelatase activity"/>
    <property type="evidence" value="ECO:0007669"/>
    <property type="project" value="InterPro"/>
</dbReference>
<dbReference type="Gene3D" id="3.40.50.720">
    <property type="entry name" value="NAD(P)-binding Rossmann-like Domain"/>
    <property type="match status" value="1"/>
</dbReference>
<dbReference type="Proteomes" id="UP000831151">
    <property type="component" value="Chromosome"/>
</dbReference>
<evidence type="ECO:0000256" key="4">
    <source>
        <dbReference type="ARBA" id="ARBA00023027"/>
    </source>
</evidence>
<dbReference type="InterPro" id="IPR028161">
    <property type="entry name" value="Met8-like"/>
</dbReference>
<sequence length="197" mass="22423">MLSIALNIKDRPVTIIGGGSVALRKFKTLISEGAKVKVVAKDFIDGFMDQGAELIKDIYKKEYIEGAYLIFIASDDEELNAQIEMDAKALGVLYNRCDKSSSSDFISINMKKIGGIDVSISTSGRLPDLNKTIMDDLKKYDSYDDEYLDLASKLRSYYIHYQKQDMIKKIKNYTKEEILSYIKEFEDFENKSGNENE</sequence>
<evidence type="ECO:0000256" key="1">
    <source>
        <dbReference type="ARBA" id="ARBA00005010"/>
    </source>
</evidence>
<dbReference type="PANTHER" id="PTHR35330:SF1">
    <property type="entry name" value="SIROHEME BIOSYNTHESIS PROTEIN MET8"/>
    <property type="match status" value="1"/>
</dbReference>
<dbReference type="GO" id="GO:0043115">
    <property type="term" value="F:precorrin-2 dehydrogenase activity"/>
    <property type="evidence" value="ECO:0007669"/>
    <property type="project" value="UniProtKB-EC"/>
</dbReference>
<dbReference type="NCBIfam" id="TIGR01470">
    <property type="entry name" value="cysG_Nterm"/>
    <property type="match status" value="1"/>
</dbReference>
<dbReference type="InterPro" id="IPR006367">
    <property type="entry name" value="Sirohaem_synthase_N"/>
</dbReference>
<accession>A0A9E7DJX5</accession>
<dbReference type="EC" id="1.3.1.76" evidence="2"/>
<comment type="catalytic activity">
    <reaction evidence="6">
        <text>precorrin-2 + NAD(+) = sirohydrochlorin + NADH + 2 H(+)</text>
        <dbReference type="Rhea" id="RHEA:15613"/>
        <dbReference type="ChEBI" id="CHEBI:15378"/>
        <dbReference type="ChEBI" id="CHEBI:57540"/>
        <dbReference type="ChEBI" id="CHEBI:57945"/>
        <dbReference type="ChEBI" id="CHEBI:58351"/>
        <dbReference type="ChEBI" id="CHEBI:58827"/>
        <dbReference type="EC" id="1.3.1.76"/>
    </reaction>
</comment>
<evidence type="ECO:0000256" key="2">
    <source>
        <dbReference type="ARBA" id="ARBA00012400"/>
    </source>
</evidence>
<dbReference type="PANTHER" id="PTHR35330">
    <property type="entry name" value="SIROHEME BIOSYNTHESIS PROTEIN MET8"/>
    <property type="match status" value="1"/>
</dbReference>
<dbReference type="SUPFAM" id="SSF51735">
    <property type="entry name" value="NAD(P)-binding Rossmann-fold domains"/>
    <property type="match status" value="1"/>
</dbReference>
<dbReference type="InterPro" id="IPR036291">
    <property type="entry name" value="NAD(P)-bd_dom_sf"/>
</dbReference>
<gene>
    <name evidence="7" type="ORF">M1R53_01315</name>
</gene>
<proteinExistence type="predicted"/>
<keyword evidence="4" id="KW-0520">NAD</keyword>
<reference evidence="7" key="1">
    <citation type="submission" date="2022-04" db="EMBL/GenBank/DDBJ databases">
        <title>Complete genome sequences of Ezakiella coagulans and Fenollaria massiliensis.</title>
        <authorList>
            <person name="France M.T."/>
            <person name="Clifford J."/>
            <person name="Narina S."/>
            <person name="Rutt L."/>
            <person name="Ravel J."/>
        </authorList>
    </citation>
    <scope>NUCLEOTIDE SEQUENCE</scope>
    <source>
        <strain evidence="7">C0061C2</strain>
    </source>
</reference>
<evidence type="ECO:0000256" key="3">
    <source>
        <dbReference type="ARBA" id="ARBA00023002"/>
    </source>
</evidence>
<evidence type="ECO:0000256" key="5">
    <source>
        <dbReference type="ARBA" id="ARBA00023244"/>
    </source>
</evidence>
<name>A0A9E7DJX5_9FIRM</name>
<comment type="pathway">
    <text evidence="1">Porphyrin-containing compound metabolism; siroheme biosynthesis; sirohydrochlorin from precorrin-2: step 1/1.</text>
</comment>
<keyword evidence="8" id="KW-1185">Reference proteome</keyword>
<evidence type="ECO:0000313" key="7">
    <source>
        <dbReference type="EMBL" id="UQK59340.1"/>
    </source>
</evidence>
<dbReference type="AlphaFoldDB" id="A0A9E7DJX5"/>
<organism evidence="7 8">
    <name type="scientific">Fenollaria massiliensis</name>
    <dbReference type="NCBI Taxonomy" id="938288"/>
    <lineage>
        <taxon>Bacteria</taxon>
        <taxon>Bacillati</taxon>
        <taxon>Bacillota</taxon>
        <taxon>Clostridia</taxon>
        <taxon>Eubacteriales</taxon>
        <taxon>Fenollaria</taxon>
    </lineage>
</organism>
<keyword evidence="3" id="KW-0560">Oxidoreductase</keyword>
<dbReference type="RefSeq" id="WP_249242807.1">
    <property type="nucleotide sequence ID" value="NZ_CP096649.1"/>
</dbReference>
<dbReference type="EMBL" id="CP096649">
    <property type="protein sequence ID" value="UQK59340.1"/>
    <property type="molecule type" value="Genomic_DNA"/>
</dbReference>
<evidence type="ECO:0000256" key="6">
    <source>
        <dbReference type="ARBA" id="ARBA00047561"/>
    </source>
</evidence>